<gene>
    <name evidence="2" type="ORF">G5V65_04130</name>
</gene>
<evidence type="ECO:0000313" key="3">
    <source>
        <dbReference type="Proteomes" id="UP000474758"/>
    </source>
</evidence>
<comment type="caution">
    <text evidence="2">The sequence shown here is derived from an EMBL/GenBank/DDBJ whole genome shotgun (WGS) entry which is preliminary data.</text>
</comment>
<dbReference type="Proteomes" id="UP000474758">
    <property type="component" value="Unassembled WGS sequence"/>
</dbReference>
<evidence type="ECO:0008006" key="4">
    <source>
        <dbReference type="Google" id="ProtNLM"/>
    </source>
</evidence>
<sequence length="161" mass="17247">MSDSVFRMAPVVLGFGLVGGSMIFGLGDLLLRDPPALPWAEAEAVAPPPEDRGELYYVPLTRMLLVSLGRGKPTMEADLTVAVRGSTEELLALNSRIGTEIARIEAEMVQEAQVVVAGTRDAQEIHEALPGRLKAAINRVIGTEAWPEPVEEVLITALSFG</sequence>
<dbReference type="RefSeq" id="WP_165047311.1">
    <property type="nucleotide sequence ID" value="NZ_JAALFE010000003.1"/>
</dbReference>
<dbReference type="AlphaFoldDB" id="A0A6M1TVL1"/>
<keyword evidence="1" id="KW-0472">Membrane</keyword>
<keyword evidence="1" id="KW-1133">Transmembrane helix</keyword>
<dbReference type="EMBL" id="JAALFE010000003">
    <property type="protein sequence ID" value="NGQ90072.1"/>
    <property type="molecule type" value="Genomic_DNA"/>
</dbReference>
<accession>A0A6M1TVL1</accession>
<feature type="transmembrane region" description="Helical" evidence="1">
    <location>
        <begin position="12"/>
        <end position="31"/>
    </location>
</feature>
<evidence type="ECO:0000256" key="1">
    <source>
        <dbReference type="SAM" id="Phobius"/>
    </source>
</evidence>
<keyword evidence="1" id="KW-0812">Transmembrane</keyword>
<name>A0A6M1TVL1_9RHOB</name>
<protein>
    <recommendedName>
        <fullName evidence="4">Flagellar protein FliL</fullName>
    </recommendedName>
</protein>
<keyword evidence="3" id="KW-1185">Reference proteome</keyword>
<organism evidence="2 3">
    <name type="scientific">Paragemmobacter kunshanensis</name>
    <dbReference type="NCBI Taxonomy" id="2583234"/>
    <lineage>
        <taxon>Bacteria</taxon>
        <taxon>Pseudomonadati</taxon>
        <taxon>Pseudomonadota</taxon>
        <taxon>Alphaproteobacteria</taxon>
        <taxon>Rhodobacterales</taxon>
        <taxon>Paracoccaceae</taxon>
        <taxon>Paragemmobacter</taxon>
    </lineage>
</organism>
<evidence type="ECO:0000313" key="2">
    <source>
        <dbReference type="EMBL" id="NGQ90072.1"/>
    </source>
</evidence>
<proteinExistence type="predicted"/>
<reference evidence="2 3" key="1">
    <citation type="submission" date="2020-02" db="EMBL/GenBank/DDBJ databases">
        <title>Rhodobacter translucens sp. nov., a novel bacterium isolated from activated sludge.</title>
        <authorList>
            <person name="Liu J."/>
        </authorList>
    </citation>
    <scope>NUCLEOTIDE SEQUENCE [LARGE SCALE GENOMIC DNA]</scope>
    <source>
        <strain evidence="2 3">HX-7-19</strain>
    </source>
</reference>